<keyword evidence="8" id="KW-0325">Glycoprotein</keyword>
<feature type="transmembrane region" description="Helical" evidence="10">
    <location>
        <begin position="143"/>
        <end position="168"/>
    </location>
</feature>
<feature type="transmembrane region" description="Helical" evidence="10">
    <location>
        <begin position="280"/>
        <end position="297"/>
    </location>
</feature>
<dbReference type="Proteomes" id="UP001322277">
    <property type="component" value="Chromosome 7"/>
</dbReference>
<dbReference type="FunFam" id="1.20.1250.20:FF:000196">
    <property type="entry name" value="MFS toxin efflux pump (AflT)"/>
    <property type="match status" value="1"/>
</dbReference>
<feature type="transmembrane region" description="Helical" evidence="10">
    <location>
        <begin position="247"/>
        <end position="268"/>
    </location>
</feature>
<keyword evidence="6 10" id="KW-1133">Transmembrane helix</keyword>
<organism evidence="12 13">
    <name type="scientific">Colletotrichum destructivum</name>
    <dbReference type="NCBI Taxonomy" id="34406"/>
    <lineage>
        <taxon>Eukaryota</taxon>
        <taxon>Fungi</taxon>
        <taxon>Dikarya</taxon>
        <taxon>Ascomycota</taxon>
        <taxon>Pezizomycotina</taxon>
        <taxon>Sordariomycetes</taxon>
        <taxon>Hypocreomycetidae</taxon>
        <taxon>Glomerellales</taxon>
        <taxon>Glomerellaceae</taxon>
        <taxon>Colletotrichum</taxon>
        <taxon>Colletotrichum destructivum species complex</taxon>
    </lineage>
</organism>
<dbReference type="InterPro" id="IPR036259">
    <property type="entry name" value="MFS_trans_sf"/>
</dbReference>
<evidence type="ECO:0000256" key="10">
    <source>
        <dbReference type="SAM" id="Phobius"/>
    </source>
</evidence>
<evidence type="ECO:0000256" key="3">
    <source>
        <dbReference type="ARBA" id="ARBA00022448"/>
    </source>
</evidence>
<keyword evidence="13" id="KW-1185">Reference proteome</keyword>
<evidence type="ECO:0000259" key="11">
    <source>
        <dbReference type="PROSITE" id="PS50850"/>
    </source>
</evidence>
<dbReference type="FunFam" id="1.20.1250.20:FF:000489">
    <property type="entry name" value="MFS general substrate transporter"/>
    <property type="match status" value="1"/>
</dbReference>
<dbReference type="SUPFAM" id="SSF103473">
    <property type="entry name" value="MFS general substrate transporter"/>
    <property type="match status" value="1"/>
</dbReference>
<feature type="transmembrane region" description="Helical" evidence="10">
    <location>
        <begin position="317"/>
        <end position="334"/>
    </location>
</feature>
<reference evidence="13" key="1">
    <citation type="journal article" date="2023" name="bioRxiv">
        <title>Complete genome of the Medicago anthracnose fungus, Colletotrichum destructivum, reveals a mini-chromosome-like region within a core chromosome.</title>
        <authorList>
            <person name="Lapalu N."/>
            <person name="Simon A."/>
            <person name="Lu A."/>
            <person name="Plaumann P.-L."/>
            <person name="Amselem J."/>
            <person name="Pigne S."/>
            <person name="Auger A."/>
            <person name="Koch C."/>
            <person name="Dallery J.-F."/>
            <person name="O'Connell R.J."/>
        </authorList>
    </citation>
    <scope>NUCLEOTIDE SEQUENCE [LARGE SCALE GENOMIC DNA]</scope>
    <source>
        <strain evidence="13">CBS 520.97</strain>
    </source>
</reference>
<evidence type="ECO:0000256" key="6">
    <source>
        <dbReference type="ARBA" id="ARBA00022989"/>
    </source>
</evidence>
<feature type="compositionally biased region" description="Low complexity" evidence="9">
    <location>
        <begin position="25"/>
        <end position="36"/>
    </location>
</feature>
<feature type="transmembrane region" description="Helical" evidence="10">
    <location>
        <begin position="206"/>
        <end position="226"/>
    </location>
</feature>
<feature type="transmembrane region" description="Helical" evidence="10">
    <location>
        <begin position="175"/>
        <end position="194"/>
    </location>
</feature>
<protein>
    <submittedName>
        <fullName evidence="12">Major facilitator superfamily, MFS transporter superfamily</fullName>
    </submittedName>
</protein>
<dbReference type="Gene3D" id="1.20.1250.20">
    <property type="entry name" value="MFS general substrate transporter like domains"/>
    <property type="match status" value="1"/>
</dbReference>
<evidence type="ECO:0000256" key="2">
    <source>
        <dbReference type="ARBA" id="ARBA00007520"/>
    </source>
</evidence>
<feature type="transmembrane region" description="Helical" evidence="10">
    <location>
        <begin position="50"/>
        <end position="70"/>
    </location>
</feature>
<feature type="transmembrane region" description="Helical" evidence="10">
    <location>
        <begin position="444"/>
        <end position="468"/>
    </location>
</feature>
<evidence type="ECO:0000256" key="1">
    <source>
        <dbReference type="ARBA" id="ARBA00004651"/>
    </source>
</evidence>
<keyword evidence="3" id="KW-0813">Transport</keyword>
<accession>A0AAX4IS35</accession>
<dbReference type="EMBL" id="CP137311">
    <property type="protein sequence ID" value="WQF85980.1"/>
    <property type="molecule type" value="Genomic_DNA"/>
</dbReference>
<comment type="similarity">
    <text evidence="2">Belongs to the major facilitator superfamily. TCR/Tet family.</text>
</comment>
<evidence type="ECO:0000256" key="9">
    <source>
        <dbReference type="SAM" id="MobiDB-lite"/>
    </source>
</evidence>
<dbReference type="KEGG" id="cdet:87947494"/>
<dbReference type="CDD" id="cd17502">
    <property type="entry name" value="MFS_Azr1_MDR_like"/>
    <property type="match status" value="1"/>
</dbReference>
<dbReference type="GeneID" id="87947494"/>
<feature type="domain" description="Major facilitator superfamily (MFS) profile" evidence="11">
    <location>
        <begin position="53"/>
        <end position="544"/>
    </location>
</feature>
<feature type="transmembrane region" description="Helical" evidence="10">
    <location>
        <begin position="354"/>
        <end position="373"/>
    </location>
</feature>
<dbReference type="FunFam" id="1.20.1720.10:FF:000012">
    <property type="entry name" value="MFS toxin efflux pump (AflT)"/>
    <property type="match status" value="1"/>
</dbReference>
<feature type="region of interest" description="Disordered" evidence="9">
    <location>
        <begin position="1"/>
        <end position="42"/>
    </location>
</feature>
<dbReference type="InterPro" id="IPR011701">
    <property type="entry name" value="MFS"/>
</dbReference>
<dbReference type="GO" id="GO:0005886">
    <property type="term" value="C:plasma membrane"/>
    <property type="evidence" value="ECO:0007669"/>
    <property type="project" value="UniProtKB-SubCell"/>
</dbReference>
<dbReference type="PANTHER" id="PTHR23501">
    <property type="entry name" value="MAJOR FACILITATOR SUPERFAMILY"/>
    <property type="match status" value="1"/>
</dbReference>
<keyword evidence="7 10" id="KW-0472">Membrane</keyword>
<evidence type="ECO:0000256" key="7">
    <source>
        <dbReference type="ARBA" id="ARBA00023136"/>
    </source>
</evidence>
<dbReference type="PROSITE" id="PS50850">
    <property type="entry name" value="MFS"/>
    <property type="match status" value="1"/>
</dbReference>
<dbReference type="AlphaFoldDB" id="A0AAX4IS35"/>
<dbReference type="InterPro" id="IPR020846">
    <property type="entry name" value="MFS_dom"/>
</dbReference>
<keyword evidence="4" id="KW-1003">Cell membrane</keyword>
<dbReference type="Pfam" id="PF07690">
    <property type="entry name" value="MFS_1"/>
    <property type="match status" value="1"/>
</dbReference>
<feature type="transmembrane region" description="Helical" evidence="10">
    <location>
        <begin position="380"/>
        <end position="399"/>
    </location>
</feature>
<evidence type="ECO:0000256" key="8">
    <source>
        <dbReference type="ARBA" id="ARBA00023180"/>
    </source>
</evidence>
<sequence>MRSSVKLSKWGKTESRNPSFRSDEPTTTDNPTPESSAADPSVDGPTGLKLLAITLGLCTTLFLVGLDNIILSTAIPRITDEFSSINDIGWYGSAYLLTTCTFQLTFGKLYSLFSIKLLYLISMIIFEVGSAVCGAAPRSTVLILGRAIAGIGCAGILAGTFTIIAVIIPLPKRPAYTGLVGGVYAIASVVGPLLGGAFTDKVTWRWCFYINLPIGAVAFVIMLLLFNQPPRPDNGERKTLLEKIMQVDPVGTLALMPAVICLLLALQWGGTTYPWADPRVIVLIVLFGILSIAFVFIQAKNGKNATLPIKIITQKSVAAACWFSVCTAGANFTMRQYIPIWFQAIKGVSAVESGLMNLALILATAVASILAGVGITQIGYYNPFMIASTILMAVGSGLLTTWKPDIPTRIWIGYQVLYGLGSGQSMQTPLVVVQTVLPMEEIPLGTALVMFLQTFGGAIFISVAQNIFTNELRAGLARDLPNINATAIVDGGATSIRQPGVLPPDALGPMLQVYSKSLTNSWYVAVGLACASIAGSALVQWKTVKQAGSPAVTVENGNKNERDAKDDGMEMEFHQDLSTNRSKRTDIFNQRNDAI</sequence>
<comment type="subcellular location">
    <subcellularLocation>
        <location evidence="1">Cell membrane</location>
        <topology evidence="1">Multi-pass membrane protein</topology>
    </subcellularLocation>
</comment>
<dbReference type="RefSeq" id="XP_062783201.1">
    <property type="nucleotide sequence ID" value="XM_062927150.1"/>
</dbReference>
<evidence type="ECO:0000313" key="13">
    <source>
        <dbReference type="Proteomes" id="UP001322277"/>
    </source>
</evidence>
<dbReference type="PRINTS" id="PR01036">
    <property type="entry name" value="TCRTETB"/>
</dbReference>
<name>A0AAX4IS35_9PEZI</name>
<evidence type="ECO:0000256" key="5">
    <source>
        <dbReference type="ARBA" id="ARBA00022692"/>
    </source>
</evidence>
<dbReference type="PANTHER" id="PTHR23501:SF199">
    <property type="entry name" value="MFS EFFLUX TRANSPORTER INPD-RELATED"/>
    <property type="match status" value="1"/>
</dbReference>
<dbReference type="Gene3D" id="1.20.1720.10">
    <property type="entry name" value="Multidrug resistance protein D"/>
    <property type="match status" value="1"/>
</dbReference>
<evidence type="ECO:0000313" key="12">
    <source>
        <dbReference type="EMBL" id="WQF85980.1"/>
    </source>
</evidence>
<gene>
    <name evidence="12" type="ORF">CDEST_10994</name>
</gene>
<proteinExistence type="inferred from homology"/>
<evidence type="ECO:0000256" key="4">
    <source>
        <dbReference type="ARBA" id="ARBA00022475"/>
    </source>
</evidence>
<dbReference type="GO" id="GO:0022857">
    <property type="term" value="F:transmembrane transporter activity"/>
    <property type="evidence" value="ECO:0007669"/>
    <property type="project" value="InterPro"/>
</dbReference>
<feature type="transmembrane region" description="Helical" evidence="10">
    <location>
        <begin position="117"/>
        <end position="137"/>
    </location>
</feature>
<keyword evidence="5 10" id="KW-0812">Transmembrane</keyword>